<feature type="domain" description="N-acetyltransferase" evidence="3">
    <location>
        <begin position="4"/>
        <end position="166"/>
    </location>
</feature>
<name>A0A8J3AA97_9ACTN</name>
<dbReference type="AlphaFoldDB" id="A0A8J3AA97"/>
<comment type="caution">
    <text evidence="4">The sequence shown here is derived from an EMBL/GenBank/DDBJ whole genome shotgun (WGS) entry which is preliminary data.</text>
</comment>
<evidence type="ECO:0000256" key="1">
    <source>
        <dbReference type="ARBA" id="ARBA00022679"/>
    </source>
</evidence>
<dbReference type="PROSITE" id="PS51186">
    <property type="entry name" value="GNAT"/>
    <property type="match status" value="1"/>
</dbReference>
<dbReference type="PANTHER" id="PTHR43072">
    <property type="entry name" value="N-ACETYLTRANSFERASE"/>
    <property type="match status" value="1"/>
</dbReference>
<dbReference type="RefSeq" id="WP_165404119.1">
    <property type="nucleotide sequence ID" value="NZ_BMHA01000006.1"/>
</dbReference>
<dbReference type="InterPro" id="IPR000182">
    <property type="entry name" value="GNAT_dom"/>
</dbReference>
<dbReference type="GO" id="GO:0016747">
    <property type="term" value="F:acyltransferase activity, transferring groups other than amino-acyl groups"/>
    <property type="evidence" value="ECO:0007669"/>
    <property type="project" value="InterPro"/>
</dbReference>
<keyword evidence="5" id="KW-1185">Reference proteome</keyword>
<dbReference type="SUPFAM" id="SSF55729">
    <property type="entry name" value="Acyl-CoA N-acyltransferases (Nat)"/>
    <property type="match status" value="1"/>
</dbReference>
<reference evidence="4" key="1">
    <citation type="journal article" date="2014" name="Int. J. Syst. Evol. Microbiol.">
        <title>Complete genome sequence of Corynebacterium casei LMG S-19264T (=DSM 44701T), isolated from a smear-ripened cheese.</title>
        <authorList>
            <consortium name="US DOE Joint Genome Institute (JGI-PGF)"/>
            <person name="Walter F."/>
            <person name="Albersmeier A."/>
            <person name="Kalinowski J."/>
            <person name="Ruckert C."/>
        </authorList>
    </citation>
    <scope>NUCLEOTIDE SEQUENCE</scope>
    <source>
        <strain evidence="4">CGMCC 1.14988</strain>
    </source>
</reference>
<evidence type="ECO:0000256" key="2">
    <source>
        <dbReference type="ARBA" id="ARBA00023315"/>
    </source>
</evidence>
<evidence type="ECO:0000313" key="5">
    <source>
        <dbReference type="Proteomes" id="UP000650511"/>
    </source>
</evidence>
<dbReference type="PANTHER" id="PTHR43072:SF23">
    <property type="entry name" value="UPF0039 PROTEIN C11D3.02C"/>
    <property type="match status" value="1"/>
</dbReference>
<proteinExistence type="predicted"/>
<evidence type="ECO:0000259" key="3">
    <source>
        <dbReference type="PROSITE" id="PS51186"/>
    </source>
</evidence>
<dbReference type="InterPro" id="IPR016181">
    <property type="entry name" value="Acyl_CoA_acyltransferase"/>
</dbReference>
<dbReference type="Pfam" id="PF13420">
    <property type="entry name" value="Acetyltransf_4"/>
    <property type="match status" value="1"/>
</dbReference>
<evidence type="ECO:0000313" key="4">
    <source>
        <dbReference type="EMBL" id="GGI06242.1"/>
    </source>
</evidence>
<gene>
    <name evidence="4" type="ORF">GCM10011354_18110</name>
</gene>
<sequence>MDAPTVRDATAADLPAVAAIYTHYVLNTTTTFNTQVRTPREWTERFEHDVRGGRYHLLVAERDGMVSGYVETQRFRPKPAYDRSLELSIYVAPDTQSRGTGGALLGALLARLADTEFHRLYSVIALPNETSVRFHEKWGFAHRGTLTEAGHKFGRYLDVAFYERAL</sequence>
<dbReference type="EMBL" id="BMHA01000006">
    <property type="protein sequence ID" value="GGI06242.1"/>
    <property type="molecule type" value="Genomic_DNA"/>
</dbReference>
<accession>A0A8J3AA97</accession>
<dbReference type="Proteomes" id="UP000650511">
    <property type="component" value="Unassembled WGS sequence"/>
</dbReference>
<protein>
    <submittedName>
        <fullName evidence="4">Phosphinothricin acetyltransferase</fullName>
    </submittedName>
</protein>
<keyword evidence="2" id="KW-0012">Acyltransferase</keyword>
<dbReference type="Gene3D" id="3.40.630.30">
    <property type="match status" value="1"/>
</dbReference>
<organism evidence="4 5">
    <name type="scientific">Egicoccus halophilus</name>
    <dbReference type="NCBI Taxonomy" id="1670830"/>
    <lineage>
        <taxon>Bacteria</taxon>
        <taxon>Bacillati</taxon>
        <taxon>Actinomycetota</taxon>
        <taxon>Nitriliruptoria</taxon>
        <taxon>Egicoccales</taxon>
        <taxon>Egicoccaceae</taxon>
        <taxon>Egicoccus</taxon>
    </lineage>
</organism>
<reference evidence="4" key="2">
    <citation type="submission" date="2020-09" db="EMBL/GenBank/DDBJ databases">
        <authorList>
            <person name="Sun Q."/>
            <person name="Zhou Y."/>
        </authorList>
    </citation>
    <scope>NUCLEOTIDE SEQUENCE</scope>
    <source>
        <strain evidence="4">CGMCC 1.14988</strain>
    </source>
</reference>
<keyword evidence="1" id="KW-0808">Transferase</keyword>